<evidence type="ECO:0000313" key="2">
    <source>
        <dbReference type="EMBL" id="AJE81082.1"/>
    </source>
</evidence>
<feature type="region of interest" description="Disordered" evidence="1">
    <location>
        <begin position="73"/>
        <end position="112"/>
    </location>
</feature>
<dbReference type="Proteomes" id="UP000031523">
    <property type="component" value="Chromosome"/>
</dbReference>
<sequence>MPGRGRHQHRCRCHTSALWFVREHGAAPAHGAGHVRPSPRCAGHASHRPGRTPPRVQRPARVSGIRLVFAVRPRRNPAERRPAKPPRPRRKAAAARCRNSPRAFNGSLAHTI</sequence>
<feature type="region of interest" description="Disordered" evidence="1">
    <location>
        <begin position="28"/>
        <end position="59"/>
    </location>
</feature>
<proteinExistence type="predicted"/>
<keyword evidence="3" id="KW-1185">Reference proteome</keyword>
<dbReference type="AlphaFoldDB" id="A0A0B5ESH2"/>
<reference evidence="2 3" key="1">
    <citation type="submission" date="2015-01" db="EMBL/GenBank/DDBJ databases">
        <title>Enhanced salinomycin production by adjusting the supply of polyketide extender units in Streptomyce albus DSM 41398.</title>
        <authorList>
            <person name="Lu C."/>
        </authorList>
    </citation>
    <scope>NUCLEOTIDE SEQUENCE [LARGE SCALE GENOMIC DNA]</scope>
    <source>
        <strain evidence="3">ATCC 21838 / DSM 41398 / FERM P-419 / JCM 4703 / NBRC 107858</strain>
    </source>
</reference>
<feature type="compositionally biased region" description="Basic residues" evidence="1">
    <location>
        <begin position="83"/>
        <end position="93"/>
    </location>
</feature>
<protein>
    <submittedName>
        <fullName evidence="2">Uncharacterized protein</fullName>
    </submittedName>
</protein>
<name>A0A0B5ESH2_STRA4</name>
<accession>A0A0B5ESH2</accession>
<evidence type="ECO:0000313" key="3">
    <source>
        <dbReference type="Proteomes" id="UP000031523"/>
    </source>
</evidence>
<organism evidence="2 3">
    <name type="scientific">Streptomyces albus (strain ATCC 21838 / DSM 41398 / FERM P-419 / JCM 4703 / NBRC 107858)</name>
    <dbReference type="NCBI Taxonomy" id="1081613"/>
    <lineage>
        <taxon>Bacteria</taxon>
        <taxon>Bacillati</taxon>
        <taxon>Actinomycetota</taxon>
        <taxon>Actinomycetes</taxon>
        <taxon>Kitasatosporales</taxon>
        <taxon>Streptomycetaceae</taxon>
        <taxon>Streptomyces</taxon>
    </lineage>
</organism>
<gene>
    <name evidence="2" type="ORF">SLNWT_0706</name>
</gene>
<dbReference type="KEGG" id="sals:SLNWT_0706"/>
<evidence type="ECO:0000256" key="1">
    <source>
        <dbReference type="SAM" id="MobiDB-lite"/>
    </source>
</evidence>
<dbReference type="EMBL" id="CP010519">
    <property type="protein sequence ID" value="AJE81082.1"/>
    <property type="molecule type" value="Genomic_DNA"/>
</dbReference>